<dbReference type="SUPFAM" id="SSF101874">
    <property type="entry name" value="YceI-like"/>
    <property type="match status" value="1"/>
</dbReference>
<protein>
    <submittedName>
        <fullName evidence="3">YceI family protein</fullName>
    </submittedName>
</protein>
<evidence type="ECO:0000313" key="3">
    <source>
        <dbReference type="EMBL" id="RJY19218.1"/>
    </source>
</evidence>
<comment type="caution">
    <text evidence="3">The sequence shown here is derived from an EMBL/GenBank/DDBJ whole genome shotgun (WGS) entry which is preliminary data.</text>
</comment>
<dbReference type="SMART" id="SM00867">
    <property type="entry name" value="YceI"/>
    <property type="match status" value="1"/>
</dbReference>
<evidence type="ECO:0000256" key="1">
    <source>
        <dbReference type="SAM" id="SignalP"/>
    </source>
</evidence>
<feature type="domain" description="Lipid/polyisoprenoid-binding YceI-like" evidence="2">
    <location>
        <begin position="21"/>
        <end position="190"/>
    </location>
</feature>
<sequence length="192" mass="21090">MKTWFFALAFIFAAPIVSAHEWNVASKDSTVSFVSVKKSVIAEAHSLSGIEGNIRSDGHFELTIPLKTVETGIDIRNERMQSMLFDVTRYPKVILSANLPKNLLKSMPVGTTQTKEIPAQLALHGKIKRINFEVLIVKLSHRKVVVTSVKPTIINASDFNLSSGIKALMQIASLSSISTAVPVSFVLTLKRD</sequence>
<feature type="chain" id="PRO_5017278048" evidence="1">
    <location>
        <begin position="20"/>
        <end position="192"/>
    </location>
</feature>
<evidence type="ECO:0000259" key="2">
    <source>
        <dbReference type="SMART" id="SM00867"/>
    </source>
</evidence>
<dbReference type="PANTHER" id="PTHR34406">
    <property type="entry name" value="PROTEIN YCEI"/>
    <property type="match status" value="1"/>
</dbReference>
<dbReference type="EMBL" id="QYYH01000006">
    <property type="protein sequence ID" value="RJY19218.1"/>
    <property type="molecule type" value="Genomic_DNA"/>
</dbReference>
<dbReference type="Pfam" id="PF04264">
    <property type="entry name" value="YceI"/>
    <property type="match status" value="1"/>
</dbReference>
<keyword evidence="4" id="KW-1185">Reference proteome</keyword>
<dbReference type="InterPro" id="IPR027016">
    <property type="entry name" value="UCP029811"/>
</dbReference>
<proteinExistence type="predicted"/>
<accession>A0A3A6U1D9</accession>
<dbReference type="InterPro" id="IPR007372">
    <property type="entry name" value="Lipid/polyisoprenoid-bd_YceI"/>
</dbReference>
<dbReference type="AlphaFoldDB" id="A0A3A6U1D9"/>
<dbReference type="InterPro" id="IPR036761">
    <property type="entry name" value="TTHA0802/YceI-like_sf"/>
</dbReference>
<gene>
    <name evidence="3" type="ORF">D5R81_01725</name>
</gene>
<dbReference type="Gene3D" id="2.40.128.110">
    <property type="entry name" value="Lipid/polyisoprenoid-binding, YceI-like"/>
    <property type="match status" value="1"/>
</dbReference>
<dbReference type="Proteomes" id="UP000273022">
    <property type="component" value="Unassembled WGS sequence"/>
</dbReference>
<reference evidence="3 4" key="1">
    <citation type="submission" date="2018-09" db="EMBL/GenBank/DDBJ databases">
        <title>Phylogeny of the Shewanellaceae, and recommendation for two new genera, Pseudoshewanella and Parashewanella.</title>
        <authorList>
            <person name="Wang G."/>
        </authorList>
    </citation>
    <scope>NUCLEOTIDE SEQUENCE [LARGE SCALE GENOMIC DNA]</scope>
    <source>
        <strain evidence="3 4">KCTC 22492</strain>
    </source>
</reference>
<dbReference type="PANTHER" id="PTHR34406:SF1">
    <property type="entry name" value="PROTEIN YCEI"/>
    <property type="match status" value="1"/>
</dbReference>
<evidence type="ECO:0000313" key="4">
    <source>
        <dbReference type="Proteomes" id="UP000273022"/>
    </source>
</evidence>
<dbReference type="OrthoDB" id="9793816at2"/>
<name>A0A3A6U1D9_9GAMM</name>
<feature type="signal peptide" evidence="1">
    <location>
        <begin position="1"/>
        <end position="19"/>
    </location>
</feature>
<keyword evidence="1" id="KW-0732">Signal</keyword>
<organism evidence="3 4">
    <name type="scientific">Parashewanella spongiae</name>
    <dbReference type="NCBI Taxonomy" id="342950"/>
    <lineage>
        <taxon>Bacteria</taxon>
        <taxon>Pseudomonadati</taxon>
        <taxon>Pseudomonadota</taxon>
        <taxon>Gammaproteobacteria</taxon>
        <taxon>Alteromonadales</taxon>
        <taxon>Shewanellaceae</taxon>
        <taxon>Parashewanella</taxon>
    </lineage>
</organism>
<dbReference type="RefSeq" id="WP_121851935.1">
    <property type="nucleotide sequence ID" value="NZ_CP037952.1"/>
</dbReference>
<dbReference type="PIRSF" id="PIRSF029811">
    <property type="entry name" value="UCP029811"/>
    <property type="match status" value="1"/>
</dbReference>